<dbReference type="Gene3D" id="3.40.50.10790">
    <property type="entry name" value="S-adenosyl-l-methionine hydroxide adenosyltransferase, N-terminal"/>
    <property type="match status" value="1"/>
</dbReference>
<evidence type="ECO:0000256" key="2">
    <source>
        <dbReference type="ARBA" id="ARBA00024035"/>
    </source>
</evidence>
<keyword evidence="1" id="KW-0949">S-adenosyl-L-methionine</keyword>
<dbReference type="Gene3D" id="2.40.30.90">
    <property type="entry name" value="Bacterial fluorinating enzyme like"/>
    <property type="match status" value="1"/>
</dbReference>
<dbReference type="SUPFAM" id="SSF102522">
    <property type="entry name" value="Bacterial fluorinating enzyme, N-terminal domain"/>
    <property type="match status" value="1"/>
</dbReference>
<evidence type="ECO:0000313" key="5">
    <source>
        <dbReference type="EMBL" id="GAG17692.1"/>
    </source>
</evidence>
<dbReference type="InterPro" id="IPR002747">
    <property type="entry name" value="SAM_OH_AdoTrfase"/>
</dbReference>
<feature type="domain" description="S-adenosyl-l-methionine hydroxide adenosyltransferase N-terminal" evidence="3">
    <location>
        <begin position="5"/>
        <end position="150"/>
    </location>
</feature>
<organism evidence="5">
    <name type="scientific">marine sediment metagenome</name>
    <dbReference type="NCBI Taxonomy" id="412755"/>
    <lineage>
        <taxon>unclassified sequences</taxon>
        <taxon>metagenomes</taxon>
        <taxon>ecological metagenomes</taxon>
    </lineage>
</organism>
<dbReference type="PANTHER" id="PTHR35092">
    <property type="entry name" value="CHLORINASE MJ1651"/>
    <property type="match status" value="1"/>
</dbReference>
<dbReference type="Pfam" id="PF01887">
    <property type="entry name" value="SAM_HAT_N"/>
    <property type="match status" value="1"/>
</dbReference>
<name>X0W2W8_9ZZZZ</name>
<dbReference type="EMBL" id="BARS01034034">
    <property type="protein sequence ID" value="GAG17692.1"/>
    <property type="molecule type" value="Genomic_DNA"/>
</dbReference>
<reference evidence="5" key="1">
    <citation type="journal article" date="2014" name="Front. Microbiol.">
        <title>High frequency of phylogenetically diverse reductive dehalogenase-homologous genes in deep subseafloor sedimentary metagenomes.</title>
        <authorList>
            <person name="Kawai M."/>
            <person name="Futagami T."/>
            <person name="Toyoda A."/>
            <person name="Takaki Y."/>
            <person name="Nishi S."/>
            <person name="Hori S."/>
            <person name="Arai W."/>
            <person name="Tsubouchi T."/>
            <person name="Morono Y."/>
            <person name="Uchiyama I."/>
            <person name="Ito T."/>
            <person name="Fujiyama A."/>
            <person name="Inagaki F."/>
            <person name="Takami H."/>
        </authorList>
    </citation>
    <scope>NUCLEOTIDE SEQUENCE</scope>
    <source>
        <strain evidence="5">Expedition CK06-06</strain>
    </source>
</reference>
<evidence type="ECO:0008006" key="6">
    <source>
        <dbReference type="Google" id="ProtNLM"/>
    </source>
</evidence>
<dbReference type="PIRSF" id="PIRSF006779">
    <property type="entry name" value="UCP006779"/>
    <property type="match status" value="1"/>
</dbReference>
<accession>X0W2W8</accession>
<dbReference type="SUPFAM" id="SSF101852">
    <property type="entry name" value="Bacterial fluorinating enzyme, C-terminal domain"/>
    <property type="match status" value="1"/>
</dbReference>
<evidence type="ECO:0000259" key="4">
    <source>
        <dbReference type="Pfam" id="PF20257"/>
    </source>
</evidence>
<dbReference type="InterPro" id="IPR046469">
    <property type="entry name" value="SAM_HAT_N"/>
</dbReference>
<dbReference type="InterPro" id="IPR023227">
    <property type="entry name" value="SAM_OH_AdoTrfase_C_sf"/>
</dbReference>
<evidence type="ECO:0000256" key="1">
    <source>
        <dbReference type="ARBA" id="ARBA00022691"/>
    </source>
</evidence>
<feature type="domain" description="S-adenosyl-l-methionine hydroxide adenosyltransferase C-terminal" evidence="4">
    <location>
        <begin position="174"/>
        <end position="244"/>
    </location>
</feature>
<comment type="similarity">
    <text evidence="2">Belongs to the SAM hydrolase / SAM-dependent halogenase family.</text>
</comment>
<gene>
    <name evidence="5" type="ORF">S01H1_52640</name>
</gene>
<protein>
    <recommendedName>
        <fullName evidence="6">SAM-dependent chlorinase/fluorinase</fullName>
    </recommendedName>
</protein>
<sequence length="244" mass="25477">MGSVVTLCTDFGTADGYVAAMKGVILGIAPDATLVDISHEVTRQSIAEGAFVLHSAFSYFPRGTVHLVVVDPGVGTGRRGVAVHAQGHRFVAPDNGVLTYVLQGAESFEAVVLTESAYWRTEVSHIFHGRDVFAPVAAHLAIGVPLSSLGQPVADLVRLDLPAPSVGKDGSIAGRVIYVDHFGNLVTNIPATMLLRRENLCINVGQVALWGLATTYSTVGVGKTLALVGSHGNLEIAVREGSAA</sequence>
<comment type="caution">
    <text evidence="5">The sequence shown here is derived from an EMBL/GenBank/DDBJ whole genome shotgun (WGS) entry which is preliminary data.</text>
</comment>
<dbReference type="InterPro" id="IPR023228">
    <property type="entry name" value="SAM_OH_AdoTrfase_N_sf"/>
</dbReference>
<dbReference type="Pfam" id="PF20257">
    <property type="entry name" value="SAM_HAT_C"/>
    <property type="match status" value="1"/>
</dbReference>
<evidence type="ECO:0000259" key="3">
    <source>
        <dbReference type="Pfam" id="PF01887"/>
    </source>
</evidence>
<feature type="non-terminal residue" evidence="5">
    <location>
        <position position="244"/>
    </location>
</feature>
<dbReference type="PANTHER" id="PTHR35092:SF1">
    <property type="entry name" value="CHLORINASE MJ1651"/>
    <property type="match status" value="1"/>
</dbReference>
<dbReference type="AlphaFoldDB" id="X0W2W8"/>
<dbReference type="InterPro" id="IPR046470">
    <property type="entry name" value="SAM_HAT_C"/>
</dbReference>
<proteinExistence type="inferred from homology"/>